<name>A0AAW1YX44_CULAL</name>
<evidence type="ECO:0000256" key="1">
    <source>
        <dbReference type="SAM" id="MobiDB-lite"/>
    </source>
</evidence>
<feature type="region of interest" description="Disordered" evidence="1">
    <location>
        <begin position="26"/>
        <end position="52"/>
    </location>
</feature>
<feature type="compositionally biased region" description="Pro residues" evidence="1">
    <location>
        <begin position="32"/>
        <end position="43"/>
    </location>
</feature>
<comment type="caution">
    <text evidence="2">The sequence shown here is derived from an EMBL/GenBank/DDBJ whole genome shotgun (WGS) entry which is preliminary data.</text>
</comment>
<dbReference type="Proteomes" id="UP001479290">
    <property type="component" value="Unassembled WGS sequence"/>
</dbReference>
<protein>
    <submittedName>
        <fullName evidence="2">Uncharacterized protein</fullName>
    </submittedName>
</protein>
<dbReference type="AlphaFoldDB" id="A0AAW1YX44"/>
<accession>A0AAW1YX44</accession>
<organism evidence="2 3">
    <name type="scientific">Culter alburnus</name>
    <name type="common">Topmouth culter</name>
    <dbReference type="NCBI Taxonomy" id="194366"/>
    <lineage>
        <taxon>Eukaryota</taxon>
        <taxon>Metazoa</taxon>
        <taxon>Chordata</taxon>
        <taxon>Craniata</taxon>
        <taxon>Vertebrata</taxon>
        <taxon>Euteleostomi</taxon>
        <taxon>Actinopterygii</taxon>
        <taxon>Neopterygii</taxon>
        <taxon>Teleostei</taxon>
        <taxon>Ostariophysi</taxon>
        <taxon>Cypriniformes</taxon>
        <taxon>Xenocyprididae</taxon>
        <taxon>Xenocypridinae</taxon>
        <taxon>Culter</taxon>
    </lineage>
</organism>
<proteinExistence type="predicted"/>
<evidence type="ECO:0000313" key="3">
    <source>
        <dbReference type="Proteomes" id="UP001479290"/>
    </source>
</evidence>
<gene>
    <name evidence="2" type="ORF">ABG768_015867</name>
</gene>
<feature type="non-terminal residue" evidence="2">
    <location>
        <position position="76"/>
    </location>
</feature>
<evidence type="ECO:0000313" key="2">
    <source>
        <dbReference type="EMBL" id="KAK9953739.1"/>
    </source>
</evidence>
<dbReference type="EMBL" id="JAWDJR010000022">
    <property type="protein sequence ID" value="KAK9953739.1"/>
    <property type="molecule type" value="Genomic_DNA"/>
</dbReference>
<sequence>MVHWREKFNIQCTALCEVGDRERTLPHSLQPPVIPRSPSSPPVPDRDCSERQRGSGFLDVLCMETTGCLNEGGGLS</sequence>
<reference evidence="2 3" key="1">
    <citation type="submission" date="2024-05" db="EMBL/GenBank/DDBJ databases">
        <title>A high-quality chromosomal-level genome assembly of Topmouth culter (Culter alburnus).</title>
        <authorList>
            <person name="Zhao H."/>
        </authorList>
    </citation>
    <scope>NUCLEOTIDE SEQUENCE [LARGE SCALE GENOMIC DNA]</scope>
    <source>
        <strain evidence="2">CATC2023</strain>
        <tissue evidence="2">Muscle</tissue>
    </source>
</reference>
<keyword evidence="3" id="KW-1185">Reference proteome</keyword>